<dbReference type="Pfam" id="PF01129">
    <property type="entry name" value="ART"/>
    <property type="match status" value="1"/>
</dbReference>
<evidence type="ECO:0000256" key="11">
    <source>
        <dbReference type="SAM" id="MobiDB-lite"/>
    </source>
</evidence>
<organism evidence="12 13">
    <name type="scientific">Rotaria magnacalcarata</name>
    <dbReference type="NCBI Taxonomy" id="392030"/>
    <lineage>
        <taxon>Eukaryota</taxon>
        <taxon>Metazoa</taxon>
        <taxon>Spiralia</taxon>
        <taxon>Gnathifera</taxon>
        <taxon>Rotifera</taxon>
        <taxon>Eurotatoria</taxon>
        <taxon>Bdelloidea</taxon>
        <taxon>Philodinida</taxon>
        <taxon>Philodinidae</taxon>
        <taxon>Rotaria</taxon>
    </lineage>
</organism>
<keyword evidence="10" id="KW-0521">NADP</keyword>
<keyword evidence="4" id="KW-0800">Toxin</keyword>
<dbReference type="GO" id="GO:0005576">
    <property type="term" value="C:extracellular region"/>
    <property type="evidence" value="ECO:0007669"/>
    <property type="project" value="UniProtKB-SubCell"/>
</dbReference>
<comment type="caution">
    <text evidence="12">The sequence shown here is derived from an EMBL/GenBank/DDBJ whole genome shotgun (WGS) entry which is preliminary data.</text>
</comment>
<keyword evidence="5 10" id="KW-0328">Glycosyltransferase</keyword>
<evidence type="ECO:0000256" key="6">
    <source>
        <dbReference type="ARBA" id="ARBA00022679"/>
    </source>
</evidence>
<dbReference type="Gene3D" id="3.90.176.10">
    <property type="entry name" value="Toxin ADP-ribosyltransferase, Chain A, domain 1"/>
    <property type="match status" value="1"/>
</dbReference>
<evidence type="ECO:0000256" key="9">
    <source>
        <dbReference type="ARBA" id="ARBA00047597"/>
    </source>
</evidence>
<keyword evidence="8" id="KW-0843">Virulence</keyword>
<dbReference type="SUPFAM" id="SSF56399">
    <property type="entry name" value="ADP-ribosylation"/>
    <property type="match status" value="1"/>
</dbReference>
<dbReference type="PROSITE" id="PS51996">
    <property type="entry name" value="TR_MART"/>
    <property type="match status" value="1"/>
</dbReference>
<evidence type="ECO:0000256" key="5">
    <source>
        <dbReference type="ARBA" id="ARBA00022676"/>
    </source>
</evidence>
<dbReference type="EMBL" id="CAJNRE010001646">
    <property type="protein sequence ID" value="CAF1948596.1"/>
    <property type="molecule type" value="Genomic_DNA"/>
</dbReference>
<dbReference type="GO" id="GO:0106274">
    <property type="term" value="F:NAD+-protein-arginine ADP-ribosyltransferase activity"/>
    <property type="evidence" value="ECO:0007669"/>
    <property type="project" value="UniProtKB-EC"/>
</dbReference>
<evidence type="ECO:0000256" key="8">
    <source>
        <dbReference type="ARBA" id="ARBA00023026"/>
    </source>
</evidence>
<sequence length="668" mass="75349">MATAGGGEEAAAQRELRFSDVVQESLEILEPIGGYSKVPLVSLEEAVTPLVPILPDVQAHAYVAKLKCKKPADNLTQDESASIMLYTMGWKPLNECLYAALNDTLRAKNRQEKLPLWYLYLRLLLNALFRLPLLPTIAYRGVKLDLSRRYIEAETIIWWGFSSCTTSVGVLKSASFLGKTGSRTMFTLQCKSARDISQHSFYPAENEVLLMAATQFKVMGSLDQGSLHIIQLEETTPPFPLLQPVPIIDSLSIHSNPPVDSITTSSGTSKDKTVKSSTKPPTSEHVAAADNSIIDPMSNVKITASTNKGKENAFEWLDETESKFNEFRMVRSLRFRAIPMLIEGDIELKYFRVREYIRTFDDFYVFLLSLYDLEFSTSSEGQFFLKLLDNRFDNPSNGTVECSDEHDYCQIKSIDYFCESLSSEFETNCSFPLEQKFLPIVTENISNEEFLIPTTLTDNVMERCLDSFDNISSEKETNETCSSITVAFGATNTIDEIPVKKLLMTTTDYSFVVIDQVLNDLRETTVEQNLLTGRNQSLSDRIFSQQTGVEIQRHSRSNGELKQQHEVLLSTLLLEQQLHSTATNQHQQFVKEVINSFVLAESQDIDDDIQMSEFALQKNVPLELADLGLLATVGRQTIHVYDKLCVVVLSTDNGEIRPMLRIPDHFLR</sequence>
<dbReference type="GO" id="GO:0090729">
    <property type="term" value="F:toxin activity"/>
    <property type="evidence" value="ECO:0007669"/>
    <property type="project" value="UniProtKB-KW"/>
</dbReference>
<evidence type="ECO:0000313" key="13">
    <source>
        <dbReference type="Proteomes" id="UP000663824"/>
    </source>
</evidence>
<keyword evidence="6 10" id="KW-0808">Transferase</keyword>
<protein>
    <recommendedName>
        <fullName evidence="10">NAD(P)(+)--arginine ADP-ribosyltransferase</fullName>
        <ecNumber evidence="10">2.4.2.31</ecNumber>
    </recommendedName>
    <alternativeName>
        <fullName evidence="10">Mono(ADP-ribosyl)transferase</fullName>
    </alternativeName>
</protein>
<name>A0A816M5I7_9BILA</name>
<comment type="subcellular location">
    <subcellularLocation>
        <location evidence="1">Secreted</location>
    </subcellularLocation>
</comment>
<dbReference type="PANTHER" id="PTHR10339">
    <property type="entry name" value="ADP-RIBOSYLTRANSFERASE"/>
    <property type="match status" value="1"/>
</dbReference>
<dbReference type="PANTHER" id="PTHR10339:SF25">
    <property type="entry name" value="SECRETED EXOENZYME S"/>
    <property type="match status" value="1"/>
</dbReference>
<evidence type="ECO:0000256" key="2">
    <source>
        <dbReference type="ARBA" id="ARBA00009558"/>
    </source>
</evidence>
<accession>A0A816M5I7</accession>
<dbReference type="InterPro" id="IPR000768">
    <property type="entry name" value="ART"/>
</dbReference>
<dbReference type="AlphaFoldDB" id="A0A816M5I7"/>
<dbReference type="GO" id="GO:0003950">
    <property type="term" value="F:NAD+ poly-ADP-ribosyltransferase activity"/>
    <property type="evidence" value="ECO:0007669"/>
    <property type="project" value="TreeGrafter"/>
</dbReference>
<keyword evidence="10" id="KW-0520">NAD</keyword>
<comment type="catalytic activity">
    <reaction evidence="9 10">
        <text>L-arginyl-[protein] + NAD(+) = N(omega)-(ADP-D-ribosyl)-L-arginyl-[protein] + nicotinamide + H(+)</text>
        <dbReference type="Rhea" id="RHEA:19149"/>
        <dbReference type="Rhea" id="RHEA-COMP:10532"/>
        <dbReference type="Rhea" id="RHEA-COMP:15087"/>
        <dbReference type="ChEBI" id="CHEBI:15378"/>
        <dbReference type="ChEBI" id="CHEBI:17154"/>
        <dbReference type="ChEBI" id="CHEBI:29965"/>
        <dbReference type="ChEBI" id="CHEBI:57540"/>
        <dbReference type="ChEBI" id="CHEBI:142554"/>
        <dbReference type="EC" id="2.4.2.31"/>
    </reaction>
</comment>
<proteinExistence type="inferred from homology"/>
<comment type="similarity">
    <text evidence="2 10">Belongs to the Arg-specific ADP-ribosyltransferase family.</text>
</comment>
<evidence type="ECO:0000256" key="7">
    <source>
        <dbReference type="ARBA" id="ARBA00022695"/>
    </source>
</evidence>
<dbReference type="GO" id="GO:0016779">
    <property type="term" value="F:nucleotidyltransferase activity"/>
    <property type="evidence" value="ECO:0007669"/>
    <property type="project" value="UniProtKB-KW"/>
</dbReference>
<reference evidence="12" key="1">
    <citation type="submission" date="2021-02" db="EMBL/GenBank/DDBJ databases">
        <authorList>
            <person name="Nowell W R."/>
        </authorList>
    </citation>
    <scope>NUCLEOTIDE SEQUENCE</scope>
</reference>
<evidence type="ECO:0000313" key="12">
    <source>
        <dbReference type="EMBL" id="CAF1948596.1"/>
    </source>
</evidence>
<evidence type="ECO:0000256" key="4">
    <source>
        <dbReference type="ARBA" id="ARBA00022656"/>
    </source>
</evidence>
<evidence type="ECO:0000256" key="3">
    <source>
        <dbReference type="ARBA" id="ARBA00022525"/>
    </source>
</evidence>
<gene>
    <name evidence="12" type="ORF">MBJ925_LOCUS5798</name>
</gene>
<feature type="region of interest" description="Disordered" evidence="11">
    <location>
        <begin position="259"/>
        <end position="289"/>
    </location>
</feature>
<evidence type="ECO:0000256" key="10">
    <source>
        <dbReference type="RuleBase" id="RU361228"/>
    </source>
</evidence>
<keyword evidence="7" id="KW-0548">Nucleotidyltransferase</keyword>
<dbReference type="EC" id="2.4.2.31" evidence="10"/>
<evidence type="ECO:0000256" key="1">
    <source>
        <dbReference type="ARBA" id="ARBA00004613"/>
    </source>
</evidence>
<dbReference type="InterPro" id="IPR050999">
    <property type="entry name" value="ADP-ribosyltransferase_ARG"/>
</dbReference>
<keyword evidence="3" id="KW-0964">Secreted</keyword>
<dbReference type="Proteomes" id="UP000663824">
    <property type="component" value="Unassembled WGS sequence"/>
</dbReference>